<keyword evidence="2" id="KW-1185">Reference proteome</keyword>
<gene>
    <name evidence="1" type="ORF">E5331_18760</name>
</gene>
<organism evidence="1 2">
    <name type="scientific">Lepagella muris</name>
    <dbReference type="NCBI Taxonomy" id="3032870"/>
    <lineage>
        <taxon>Bacteria</taxon>
        <taxon>Pseudomonadati</taxon>
        <taxon>Bacteroidota</taxon>
        <taxon>Bacteroidia</taxon>
        <taxon>Bacteroidales</taxon>
        <taxon>Muribaculaceae</taxon>
        <taxon>Lepagella</taxon>
    </lineage>
</organism>
<evidence type="ECO:0000313" key="2">
    <source>
        <dbReference type="Proteomes" id="UP000306319"/>
    </source>
</evidence>
<accession>A0AC61RD32</accession>
<evidence type="ECO:0000313" key="1">
    <source>
        <dbReference type="EMBL" id="TGY76155.1"/>
    </source>
</evidence>
<dbReference type="Proteomes" id="UP000306319">
    <property type="component" value="Unassembled WGS sequence"/>
</dbReference>
<comment type="caution">
    <text evidence="1">The sequence shown here is derived from an EMBL/GenBank/DDBJ whole genome shotgun (WGS) entry which is preliminary data.</text>
</comment>
<reference evidence="1" key="1">
    <citation type="submission" date="2019-04" db="EMBL/GenBank/DDBJ databases">
        <title>Microbes associate with the intestines of laboratory mice.</title>
        <authorList>
            <person name="Navarre W."/>
            <person name="Wong E."/>
            <person name="Huang K."/>
            <person name="Tropini C."/>
            <person name="Ng K."/>
            <person name="Yu B."/>
        </authorList>
    </citation>
    <scope>NUCLEOTIDE SEQUENCE</scope>
    <source>
        <strain evidence="1">NM04_E33</strain>
    </source>
</reference>
<protein>
    <submittedName>
        <fullName evidence="1">Proton-conducting membrane transporter</fullName>
    </submittedName>
</protein>
<sequence length="202" mass="21771">MNLFAKTFSSLLLGASFISCGQTTENSAPTQDSGNDAASAVIENIMSRRSIRKYTDAPVSRELLDTILNCGINAPNGRNQQAYEVKVVDDPASVAYLAENVNGLYKAPVYIFIANDSNYDASMIDVGLLSENIGLSAWALGVGSINLGSPVRVINESPELLAKFGFSEGYHLCLALALGYPDETPDAKPRNKEKVQFITIEK</sequence>
<proteinExistence type="predicted"/>
<dbReference type="EMBL" id="SRYB01000044">
    <property type="protein sequence ID" value="TGY76155.1"/>
    <property type="molecule type" value="Genomic_DNA"/>
</dbReference>
<name>A0AC61RD32_9BACT</name>